<gene>
    <name evidence="1" type="ORF">ACOLOM_LOCUS4103</name>
</gene>
<dbReference type="Proteomes" id="UP000789525">
    <property type="component" value="Unassembled WGS sequence"/>
</dbReference>
<keyword evidence="2" id="KW-1185">Reference proteome</keyword>
<reference evidence="1" key="1">
    <citation type="submission" date="2021-06" db="EMBL/GenBank/DDBJ databases">
        <authorList>
            <person name="Kallberg Y."/>
            <person name="Tangrot J."/>
            <person name="Rosling A."/>
        </authorList>
    </citation>
    <scope>NUCLEOTIDE SEQUENCE</scope>
    <source>
        <strain evidence="1">CL356</strain>
    </source>
</reference>
<name>A0ACA9LKN8_9GLOM</name>
<feature type="non-terminal residue" evidence="1">
    <location>
        <position position="69"/>
    </location>
</feature>
<comment type="caution">
    <text evidence="1">The sequence shown here is derived from an EMBL/GenBank/DDBJ whole genome shotgun (WGS) entry which is preliminary data.</text>
</comment>
<protein>
    <submittedName>
        <fullName evidence="1">5266_t:CDS:1</fullName>
    </submittedName>
</protein>
<proteinExistence type="predicted"/>
<sequence length="69" mass="7569">MYVNQHLPCNLVRLAALYSISGIYTFIVLSIVLKSQPFIHPTGGWVIISDPRIATPELDGKSRGSEAVN</sequence>
<dbReference type="EMBL" id="CAJVPT010006518">
    <property type="protein sequence ID" value="CAG8531779.1"/>
    <property type="molecule type" value="Genomic_DNA"/>
</dbReference>
<evidence type="ECO:0000313" key="1">
    <source>
        <dbReference type="EMBL" id="CAG8531779.1"/>
    </source>
</evidence>
<accession>A0ACA9LKN8</accession>
<organism evidence="1 2">
    <name type="scientific">Acaulospora colombiana</name>
    <dbReference type="NCBI Taxonomy" id="27376"/>
    <lineage>
        <taxon>Eukaryota</taxon>
        <taxon>Fungi</taxon>
        <taxon>Fungi incertae sedis</taxon>
        <taxon>Mucoromycota</taxon>
        <taxon>Glomeromycotina</taxon>
        <taxon>Glomeromycetes</taxon>
        <taxon>Diversisporales</taxon>
        <taxon>Acaulosporaceae</taxon>
        <taxon>Acaulospora</taxon>
    </lineage>
</organism>
<evidence type="ECO:0000313" key="2">
    <source>
        <dbReference type="Proteomes" id="UP000789525"/>
    </source>
</evidence>